<keyword evidence="2" id="KW-0238">DNA-binding</keyword>
<dbReference type="SMART" id="SM00342">
    <property type="entry name" value="HTH_ARAC"/>
    <property type="match status" value="1"/>
</dbReference>
<dbReference type="PANTHER" id="PTHR43280:SF34">
    <property type="entry name" value="ARAC-FAMILY TRANSCRIPTIONAL REGULATOR"/>
    <property type="match status" value="1"/>
</dbReference>
<gene>
    <name evidence="5" type="ORF">LKE05_11145</name>
</gene>
<reference evidence="5 6" key="1">
    <citation type="submission" date="2021-10" db="EMBL/GenBank/DDBJ databases">
        <title>Anaerobic single-cell dispensing facilitates the cultivation of human gut bacteria.</title>
        <authorList>
            <person name="Afrizal A."/>
        </authorList>
    </citation>
    <scope>NUCLEOTIDE SEQUENCE [LARGE SCALE GENOMIC DNA]</scope>
    <source>
        <strain evidence="5 6">CLA-AA-H232</strain>
    </source>
</reference>
<protein>
    <submittedName>
        <fullName evidence="5">AraC family transcriptional regulator</fullName>
    </submittedName>
</protein>
<keyword evidence="6" id="KW-1185">Reference proteome</keyword>
<evidence type="ECO:0000256" key="1">
    <source>
        <dbReference type="ARBA" id="ARBA00023015"/>
    </source>
</evidence>
<dbReference type="GO" id="GO:0003700">
    <property type="term" value="F:DNA-binding transcription factor activity"/>
    <property type="evidence" value="ECO:0007669"/>
    <property type="project" value="InterPro"/>
</dbReference>
<dbReference type="InterPro" id="IPR018060">
    <property type="entry name" value="HTH_AraC"/>
</dbReference>
<name>A0AAE3JAC9_9FIRM</name>
<feature type="domain" description="HTH araC/xylS-type" evidence="4">
    <location>
        <begin position="171"/>
        <end position="268"/>
    </location>
</feature>
<dbReference type="AlphaFoldDB" id="A0AAE3JAC9"/>
<dbReference type="GO" id="GO:0043565">
    <property type="term" value="F:sequence-specific DNA binding"/>
    <property type="evidence" value="ECO:0007669"/>
    <property type="project" value="InterPro"/>
</dbReference>
<dbReference type="InterPro" id="IPR009057">
    <property type="entry name" value="Homeodomain-like_sf"/>
</dbReference>
<dbReference type="EMBL" id="JAJEQM010000016">
    <property type="protein sequence ID" value="MCC2211342.1"/>
    <property type="molecule type" value="Genomic_DNA"/>
</dbReference>
<keyword evidence="1" id="KW-0805">Transcription regulation</keyword>
<keyword evidence="3" id="KW-0804">Transcription</keyword>
<dbReference type="RefSeq" id="WP_308456919.1">
    <property type="nucleotide sequence ID" value="NZ_JAJEQM010000016.1"/>
</dbReference>
<dbReference type="SUPFAM" id="SSF46689">
    <property type="entry name" value="Homeodomain-like"/>
    <property type="match status" value="2"/>
</dbReference>
<evidence type="ECO:0000313" key="6">
    <source>
        <dbReference type="Proteomes" id="UP001198242"/>
    </source>
</evidence>
<organism evidence="5 6">
    <name type="scientific">Hominilimicola fabiformis</name>
    <dbReference type="NCBI Taxonomy" id="2885356"/>
    <lineage>
        <taxon>Bacteria</taxon>
        <taxon>Bacillati</taxon>
        <taxon>Bacillota</taxon>
        <taxon>Clostridia</taxon>
        <taxon>Eubacteriales</taxon>
        <taxon>Oscillospiraceae</taxon>
        <taxon>Hominilimicola</taxon>
    </lineage>
</organism>
<dbReference type="Pfam" id="PF02311">
    <property type="entry name" value="AraC_binding"/>
    <property type="match status" value="1"/>
</dbReference>
<dbReference type="InterPro" id="IPR037923">
    <property type="entry name" value="HTH-like"/>
</dbReference>
<dbReference type="InterPro" id="IPR014710">
    <property type="entry name" value="RmlC-like_jellyroll"/>
</dbReference>
<sequence>MDAISYKQKEYLYSYFRSKPPELNLHLHKYYEFLYFISGDATYIVEDNLYKIHPGDILLTRPGELHTIFFQSEKPYERIFMQIHPDFITEFDLFDKINSSPIGENNRIPSDIVQSFGLYDYFKNVEHYILNRVPESDAMIKSYFLQFLVAVNHALDNTVLPIKPTNNNRIDDIIDYLTDNISADITLDFLAEKFFINKYYMCHTFKKQTGITIKEFMNTRKITKAKQMLSEGADIMGLCYECGFNDYSTFYKAFKKLTGKSPKDFLTGD</sequence>
<evidence type="ECO:0000313" key="5">
    <source>
        <dbReference type="EMBL" id="MCC2211342.1"/>
    </source>
</evidence>
<dbReference type="SUPFAM" id="SSF51215">
    <property type="entry name" value="Regulatory protein AraC"/>
    <property type="match status" value="1"/>
</dbReference>
<dbReference type="InterPro" id="IPR018062">
    <property type="entry name" value="HTH_AraC-typ_CS"/>
</dbReference>
<evidence type="ECO:0000256" key="3">
    <source>
        <dbReference type="ARBA" id="ARBA00023163"/>
    </source>
</evidence>
<dbReference type="PROSITE" id="PS01124">
    <property type="entry name" value="HTH_ARAC_FAMILY_2"/>
    <property type="match status" value="1"/>
</dbReference>
<evidence type="ECO:0000256" key="2">
    <source>
        <dbReference type="ARBA" id="ARBA00023125"/>
    </source>
</evidence>
<dbReference type="Gene3D" id="2.60.120.10">
    <property type="entry name" value="Jelly Rolls"/>
    <property type="match status" value="1"/>
</dbReference>
<dbReference type="PANTHER" id="PTHR43280">
    <property type="entry name" value="ARAC-FAMILY TRANSCRIPTIONAL REGULATOR"/>
    <property type="match status" value="1"/>
</dbReference>
<evidence type="ECO:0000259" key="4">
    <source>
        <dbReference type="PROSITE" id="PS01124"/>
    </source>
</evidence>
<dbReference type="Pfam" id="PF12833">
    <property type="entry name" value="HTH_18"/>
    <property type="match status" value="1"/>
</dbReference>
<dbReference type="Gene3D" id="1.10.10.60">
    <property type="entry name" value="Homeodomain-like"/>
    <property type="match status" value="2"/>
</dbReference>
<dbReference type="InterPro" id="IPR003313">
    <property type="entry name" value="AraC-bd"/>
</dbReference>
<accession>A0AAE3JAC9</accession>
<dbReference type="Proteomes" id="UP001198242">
    <property type="component" value="Unassembled WGS sequence"/>
</dbReference>
<proteinExistence type="predicted"/>
<comment type="caution">
    <text evidence="5">The sequence shown here is derived from an EMBL/GenBank/DDBJ whole genome shotgun (WGS) entry which is preliminary data.</text>
</comment>
<dbReference type="PROSITE" id="PS00041">
    <property type="entry name" value="HTH_ARAC_FAMILY_1"/>
    <property type="match status" value="1"/>
</dbReference>